<dbReference type="InterPro" id="IPR002293">
    <property type="entry name" value="AA/rel_permease1"/>
</dbReference>
<feature type="transmembrane region" description="Helical" evidence="6">
    <location>
        <begin position="254"/>
        <end position="276"/>
    </location>
</feature>
<evidence type="ECO:0000256" key="3">
    <source>
        <dbReference type="ARBA" id="ARBA00022692"/>
    </source>
</evidence>
<feature type="transmembrane region" description="Helical" evidence="6">
    <location>
        <begin position="132"/>
        <end position="157"/>
    </location>
</feature>
<dbReference type="PANTHER" id="PTHR45649:SF26">
    <property type="entry name" value="OS04G0435100 PROTEIN"/>
    <property type="match status" value="1"/>
</dbReference>
<dbReference type="EMBL" id="JALJOT010000007">
    <property type="protein sequence ID" value="KAK9909185.1"/>
    <property type="molecule type" value="Genomic_DNA"/>
</dbReference>
<name>A0ABR2YQ49_9CHLO</name>
<dbReference type="Pfam" id="PF13520">
    <property type="entry name" value="AA_permease_2"/>
    <property type="match status" value="1"/>
</dbReference>
<dbReference type="Gene3D" id="1.20.1740.10">
    <property type="entry name" value="Amino acid/polyamine transporter I"/>
    <property type="match status" value="1"/>
</dbReference>
<keyword evidence="4 6" id="KW-1133">Transmembrane helix</keyword>
<evidence type="ECO:0008006" key="9">
    <source>
        <dbReference type="Google" id="ProtNLM"/>
    </source>
</evidence>
<evidence type="ECO:0000313" key="8">
    <source>
        <dbReference type="Proteomes" id="UP001491310"/>
    </source>
</evidence>
<accession>A0ABR2YQ49</accession>
<feature type="transmembrane region" description="Helical" evidence="6">
    <location>
        <begin position="31"/>
        <end position="54"/>
    </location>
</feature>
<feature type="transmembrane region" description="Helical" evidence="6">
    <location>
        <begin position="190"/>
        <end position="207"/>
    </location>
</feature>
<keyword evidence="5 6" id="KW-0472">Membrane</keyword>
<keyword evidence="8" id="KW-1185">Reference proteome</keyword>
<feature type="transmembrane region" description="Helical" evidence="6">
    <location>
        <begin position="213"/>
        <end position="233"/>
    </location>
</feature>
<evidence type="ECO:0000256" key="5">
    <source>
        <dbReference type="ARBA" id="ARBA00023136"/>
    </source>
</evidence>
<comment type="caution">
    <text evidence="7">The sequence shown here is derived from an EMBL/GenBank/DDBJ whole genome shotgun (WGS) entry which is preliminary data.</text>
</comment>
<reference evidence="7 8" key="1">
    <citation type="journal article" date="2024" name="Nat. Commun.">
        <title>Phylogenomics reveals the evolutionary origins of lichenization in chlorophyte algae.</title>
        <authorList>
            <person name="Puginier C."/>
            <person name="Libourel C."/>
            <person name="Otte J."/>
            <person name="Skaloud P."/>
            <person name="Haon M."/>
            <person name="Grisel S."/>
            <person name="Petersen M."/>
            <person name="Berrin J.G."/>
            <person name="Delaux P.M."/>
            <person name="Dal Grande F."/>
            <person name="Keller J."/>
        </authorList>
    </citation>
    <scope>NUCLEOTIDE SEQUENCE [LARGE SCALE GENOMIC DNA]</scope>
    <source>
        <strain evidence="7 8">SAG 216-7</strain>
    </source>
</reference>
<comment type="subcellular location">
    <subcellularLocation>
        <location evidence="1">Membrane</location>
        <topology evidence="1">Multi-pass membrane protein</topology>
    </subcellularLocation>
</comment>
<evidence type="ECO:0000256" key="2">
    <source>
        <dbReference type="ARBA" id="ARBA00022448"/>
    </source>
</evidence>
<protein>
    <recommendedName>
        <fullName evidence="9">Amino acid transporter transmembrane domain-containing protein</fullName>
    </recommendedName>
</protein>
<evidence type="ECO:0000256" key="1">
    <source>
        <dbReference type="ARBA" id="ARBA00004141"/>
    </source>
</evidence>
<feature type="transmembrane region" description="Helical" evidence="6">
    <location>
        <begin position="75"/>
        <end position="95"/>
    </location>
</feature>
<organism evidence="7 8">
    <name type="scientific">Coccomyxa subellipsoidea</name>
    <dbReference type="NCBI Taxonomy" id="248742"/>
    <lineage>
        <taxon>Eukaryota</taxon>
        <taxon>Viridiplantae</taxon>
        <taxon>Chlorophyta</taxon>
        <taxon>core chlorophytes</taxon>
        <taxon>Trebouxiophyceae</taxon>
        <taxon>Trebouxiophyceae incertae sedis</taxon>
        <taxon>Coccomyxaceae</taxon>
        <taxon>Coccomyxa</taxon>
    </lineage>
</organism>
<keyword evidence="2" id="KW-0813">Transport</keyword>
<gene>
    <name evidence="7" type="ORF">WJX75_008407</name>
</gene>
<evidence type="ECO:0000256" key="4">
    <source>
        <dbReference type="ARBA" id="ARBA00022989"/>
    </source>
</evidence>
<keyword evidence="3 6" id="KW-0812">Transmembrane</keyword>
<dbReference type="Proteomes" id="UP001491310">
    <property type="component" value="Unassembled WGS sequence"/>
</dbReference>
<sequence length="279" mass="30658">MSPFELFLAYAIRLLVAGIISSMSTDGIRWYTQWSAGFMAMGGAFTVAVLPIVAPKLQPASYVFGTFDTSQRDSLGLPSDAYVFVLGMLMAQYSFVGYEMSTQDIDSLYTGEAEGYIAVQIFHDVVKGRFGSGAGCVVLSIIPLIVIFNTTVVSMASNARMLWSFSRDGGVPLHRVWAAVNYRTRTPVNATWAMSALAFLLGLPILFSQTAFLAMASICFIGLYASYAVPILLRIVFRKRFEAGPLQMHKLQPFLNILALIWLTFIVLCLCLPPQLPVT</sequence>
<evidence type="ECO:0000313" key="7">
    <source>
        <dbReference type="EMBL" id="KAK9909185.1"/>
    </source>
</evidence>
<dbReference type="PANTHER" id="PTHR45649">
    <property type="entry name" value="AMINO-ACID PERMEASE BAT1"/>
    <property type="match status" value="1"/>
</dbReference>
<proteinExistence type="predicted"/>
<evidence type="ECO:0000256" key="6">
    <source>
        <dbReference type="SAM" id="Phobius"/>
    </source>
</evidence>